<keyword evidence="3 5" id="KW-1133">Transmembrane helix</keyword>
<dbReference type="RefSeq" id="WP_160894242.1">
    <property type="nucleotide sequence ID" value="NZ_WUMU01000007.1"/>
</dbReference>
<dbReference type="EMBL" id="WUMU01000007">
    <property type="protein sequence ID" value="MXN18189.1"/>
    <property type="molecule type" value="Genomic_DNA"/>
</dbReference>
<evidence type="ECO:0000256" key="3">
    <source>
        <dbReference type="ARBA" id="ARBA00022989"/>
    </source>
</evidence>
<organism evidence="6 7">
    <name type="scientific">Pseudooceanicola albus</name>
    <dbReference type="NCBI Taxonomy" id="2692189"/>
    <lineage>
        <taxon>Bacteria</taxon>
        <taxon>Pseudomonadati</taxon>
        <taxon>Pseudomonadota</taxon>
        <taxon>Alphaproteobacteria</taxon>
        <taxon>Rhodobacterales</taxon>
        <taxon>Paracoccaceae</taxon>
        <taxon>Pseudooceanicola</taxon>
    </lineage>
</organism>
<dbReference type="GO" id="GO:0016020">
    <property type="term" value="C:membrane"/>
    <property type="evidence" value="ECO:0007669"/>
    <property type="project" value="UniProtKB-SubCell"/>
</dbReference>
<comment type="caution">
    <text evidence="6">The sequence shown here is derived from an EMBL/GenBank/DDBJ whole genome shotgun (WGS) entry which is preliminary data.</text>
</comment>
<evidence type="ECO:0000256" key="2">
    <source>
        <dbReference type="ARBA" id="ARBA00022692"/>
    </source>
</evidence>
<dbReference type="AlphaFoldDB" id="A0A6L7G2N4"/>
<evidence type="ECO:0000313" key="7">
    <source>
        <dbReference type="Proteomes" id="UP000477911"/>
    </source>
</evidence>
<dbReference type="Gene3D" id="1.20.120.550">
    <property type="entry name" value="Membrane associated eicosanoid/glutathione metabolism-like domain"/>
    <property type="match status" value="1"/>
</dbReference>
<dbReference type="InterPro" id="IPR001129">
    <property type="entry name" value="Membr-assoc_MAPEG"/>
</dbReference>
<dbReference type="InterPro" id="IPR023352">
    <property type="entry name" value="MAPEG-like_dom_sf"/>
</dbReference>
<evidence type="ECO:0000256" key="1">
    <source>
        <dbReference type="ARBA" id="ARBA00004370"/>
    </source>
</evidence>
<dbReference type="Proteomes" id="UP000477911">
    <property type="component" value="Unassembled WGS sequence"/>
</dbReference>
<name>A0A6L7G2N4_9RHOB</name>
<feature type="transmembrane region" description="Helical" evidence="5">
    <location>
        <begin position="111"/>
        <end position="128"/>
    </location>
</feature>
<feature type="transmembrane region" description="Helical" evidence="5">
    <location>
        <begin position="65"/>
        <end position="91"/>
    </location>
</feature>
<accession>A0A6L7G2N4</accession>
<keyword evidence="4 5" id="KW-0472">Membrane</keyword>
<gene>
    <name evidence="6" type="ORF">GR170_10105</name>
</gene>
<keyword evidence="7" id="KW-1185">Reference proteome</keyword>
<evidence type="ECO:0000256" key="5">
    <source>
        <dbReference type="SAM" id="Phobius"/>
    </source>
</evidence>
<dbReference type="PANTHER" id="PTHR35371:SF1">
    <property type="entry name" value="BLR7753 PROTEIN"/>
    <property type="match status" value="1"/>
</dbReference>
<keyword evidence="2 5" id="KW-0812">Transmembrane</keyword>
<dbReference type="SUPFAM" id="SSF161084">
    <property type="entry name" value="MAPEG domain-like"/>
    <property type="match status" value="1"/>
</dbReference>
<proteinExistence type="predicted"/>
<dbReference type="Pfam" id="PF01124">
    <property type="entry name" value="MAPEG"/>
    <property type="match status" value="1"/>
</dbReference>
<comment type="subcellular location">
    <subcellularLocation>
        <location evidence="1">Membrane</location>
    </subcellularLocation>
</comment>
<reference evidence="6 7" key="1">
    <citation type="submission" date="2019-12" db="EMBL/GenBank/DDBJ databases">
        <authorList>
            <person name="Li M."/>
        </authorList>
    </citation>
    <scope>NUCLEOTIDE SEQUENCE [LARGE SCALE GENOMIC DNA]</scope>
    <source>
        <strain evidence="6 7">GBMRC 2024</strain>
    </source>
</reference>
<evidence type="ECO:0000313" key="6">
    <source>
        <dbReference type="EMBL" id="MXN18189.1"/>
    </source>
</evidence>
<protein>
    <submittedName>
        <fullName evidence="6">MAPEG family protein</fullName>
    </submittedName>
</protein>
<sequence length="129" mass="14289">MTPELLALSLVALEHVVLVVWSQRLLTRDVGEAGNTGPRDDLPPLSQDTQRMRRALANHTENFPFFIGAITVVSLSQTTSLFTALAAFTYVAARALYIPAYRYGWTPWRSVLYMLGALATIALYLAAFL</sequence>
<dbReference type="PANTHER" id="PTHR35371">
    <property type="entry name" value="INNER MEMBRANE PROTEIN"/>
    <property type="match status" value="1"/>
</dbReference>
<evidence type="ECO:0000256" key="4">
    <source>
        <dbReference type="ARBA" id="ARBA00023136"/>
    </source>
</evidence>